<dbReference type="EMBL" id="AP026709">
    <property type="protein sequence ID" value="BDQ36158.1"/>
    <property type="molecule type" value="Genomic_DNA"/>
</dbReference>
<organism evidence="1 2">
    <name type="scientific">Pseudodesulfovibrio nedwellii</name>
    <dbReference type="NCBI Taxonomy" id="2973072"/>
    <lineage>
        <taxon>Bacteria</taxon>
        <taxon>Pseudomonadati</taxon>
        <taxon>Thermodesulfobacteriota</taxon>
        <taxon>Desulfovibrionia</taxon>
        <taxon>Desulfovibrionales</taxon>
        <taxon>Desulfovibrionaceae</taxon>
    </lineage>
</organism>
<reference evidence="1 2" key="1">
    <citation type="submission" date="2022-08" db="EMBL/GenBank/DDBJ databases">
        <title>Genome Sequence of the sulphate-reducing bacterium, Pseudodesulfovibrio sp. SYK.</title>
        <authorList>
            <person name="Kondo R."/>
            <person name="Kataoka T."/>
        </authorList>
    </citation>
    <scope>NUCLEOTIDE SEQUENCE [LARGE SCALE GENOMIC DNA]</scope>
    <source>
        <strain evidence="1 2">SYK</strain>
    </source>
</reference>
<proteinExistence type="predicted"/>
<evidence type="ECO:0000313" key="2">
    <source>
        <dbReference type="Proteomes" id="UP001317742"/>
    </source>
</evidence>
<sequence length="285" mass="32220">MGKMKKRITVRFFSIDADSEFFNDFIAIHQANQVSGKPVRVFNVRDKKHFIKIHDEFEYRDSTVFFLSVVRERYTWQAKALSDGTISGISLNQGIIGDPYYYFFLPDRKILMGFTTGPSASVRSVANTVLQQFKKDRTAKVFVEPISKEQEYARIKDLVEFSEVRFSVNPASLTAGGDELPSIFKGLRSSPFMANSSRLELTISDFGDDGFSQENLLDAVDYLSDNECCTTLIVRGLDAEGESHQLNLNRAYLSYSTSIKIRDKFVGEKVAKKIIQDAFSSLNGL</sequence>
<dbReference type="Proteomes" id="UP001317742">
    <property type="component" value="Chromosome"/>
</dbReference>
<protein>
    <submittedName>
        <fullName evidence="1">Uncharacterized protein</fullName>
    </submittedName>
</protein>
<gene>
    <name evidence="1" type="ORF">SYK_05180</name>
</gene>
<accession>A0ABM8AXV9</accession>
<keyword evidence="2" id="KW-1185">Reference proteome</keyword>
<evidence type="ECO:0000313" key="1">
    <source>
        <dbReference type="EMBL" id="BDQ36158.1"/>
    </source>
</evidence>
<name>A0ABM8AXV9_9BACT</name>
<dbReference type="RefSeq" id="WP_281762079.1">
    <property type="nucleotide sequence ID" value="NZ_AP026709.1"/>
</dbReference>